<proteinExistence type="predicted"/>
<sequence length="171" mass="17665">MATNIVLKRSATADAVPSTGDLELGELALNTYDGKIYMKKTVSGTSSIVNLSGGTAASSSAFSHSTYKYTASGSTTTFSGTDDDSKTLAYTAGQIQVFLNGILLDVADYTASNGTSVVLGSAASSGDILYAVSFTGTNPFDYFKYVATNAQTTFTGNDANSESLIYTVGNI</sequence>
<reference evidence="1" key="1">
    <citation type="submission" date="2018-05" db="EMBL/GenBank/DDBJ databases">
        <authorList>
            <person name="Lanie J.A."/>
            <person name="Ng W.-L."/>
            <person name="Kazmierczak K.M."/>
            <person name="Andrzejewski T.M."/>
            <person name="Davidsen T.M."/>
            <person name="Wayne K.J."/>
            <person name="Tettelin H."/>
            <person name="Glass J.I."/>
            <person name="Rusch D."/>
            <person name="Podicherti R."/>
            <person name="Tsui H.-C.T."/>
            <person name="Winkler M.E."/>
        </authorList>
    </citation>
    <scope>NUCLEOTIDE SEQUENCE</scope>
</reference>
<dbReference type="AlphaFoldDB" id="A0A382DMY8"/>
<name>A0A382DMY8_9ZZZZ</name>
<protein>
    <recommendedName>
        <fullName evidence="2">Major tropism determinant N-terminal domain-containing protein</fullName>
    </recommendedName>
</protein>
<dbReference type="EMBL" id="UINC01040237">
    <property type="protein sequence ID" value="SVB39826.1"/>
    <property type="molecule type" value="Genomic_DNA"/>
</dbReference>
<evidence type="ECO:0000313" key="1">
    <source>
        <dbReference type="EMBL" id="SVB39826.1"/>
    </source>
</evidence>
<gene>
    <name evidence="1" type="ORF">METZ01_LOCUS192680</name>
</gene>
<evidence type="ECO:0008006" key="2">
    <source>
        <dbReference type="Google" id="ProtNLM"/>
    </source>
</evidence>
<organism evidence="1">
    <name type="scientific">marine metagenome</name>
    <dbReference type="NCBI Taxonomy" id="408172"/>
    <lineage>
        <taxon>unclassified sequences</taxon>
        <taxon>metagenomes</taxon>
        <taxon>ecological metagenomes</taxon>
    </lineage>
</organism>
<accession>A0A382DMY8</accession>
<feature type="non-terminal residue" evidence="1">
    <location>
        <position position="171"/>
    </location>
</feature>